<dbReference type="Proteomes" id="UP000198902">
    <property type="component" value="Unassembled WGS sequence"/>
</dbReference>
<feature type="transmembrane region" description="Helical" evidence="1">
    <location>
        <begin position="171"/>
        <end position="193"/>
    </location>
</feature>
<feature type="transmembrane region" description="Helical" evidence="1">
    <location>
        <begin position="425"/>
        <end position="448"/>
    </location>
</feature>
<feature type="transmembrane region" description="Helical" evidence="1">
    <location>
        <begin position="349"/>
        <end position="375"/>
    </location>
</feature>
<keyword evidence="1" id="KW-0812">Transmembrane</keyword>
<feature type="transmembrane region" description="Helical" evidence="1">
    <location>
        <begin position="562"/>
        <end position="584"/>
    </location>
</feature>
<sequence length="741" mass="80515">MFPKLNRVAHPSLSQTVSIQLTIVTLLALFWLTLGLGSAGIFVSGLRVGSTLLLLFFLPGLLLTQFARLRITRGGEAVLYAVGLSLVFLSLFVTSVGVLTPLLNVQDTFSLQPLAISLTVVLLLITALLHVVETPEARFDWVAPTRLTAGLIAVPVVAVLAAGFMNDGGDASLMFLFVVLVAAAVVVSSTRFLPPTQYPLAIFLIGLATFLHRNLLTGGVIGADVQFQYFLAQHIQETHVWSPGVGSRITALPMVTAVPAAISTLADVSVAAVFKVAYVFVFSLVPVGIYYVGRRIFGNREALLGSFFFIFYHISFSLTPGKQLLSELFVVLLLLLLFEHGLSTVGNKAVAVLLSIGVIHTHYGTAFVLGGSLLAGHLMLGVVRRVVDEFEHDSSVVYPVTFLGLAIAWYATFSPQLLNQILRMPLVIGQQVANLVVGTAVGTGANYIGGQVTVLDQLNVLVYLVLTALLGIGLLSRVVTHGVRLRRGERTEYVEYTALSIPMFVFLASTFFVIANLWADRTYQMVLVVLAPFVALGFRTLFAATVTALERLGKPRDLRPRWSLLAVLLSALFVLNSGAAYAAVGNADTATFDSNANDYVFTDDERAGAAWLKEHAGLTGSGSYRSPSAASPSDDTVTIYTDSVSYQLLRSTTPETYYDVRIERLRSPWHPEFDQSRLQRGYVFIRERSVRDVSGSERLPITSLSREHAEDVTEAGTVVFRNDEVTIVRIEGRSDGYSDDL</sequence>
<evidence type="ECO:0000313" key="3">
    <source>
        <dbReference type="Proteomes" id="UP000198902"/>
    </source>
</evidence>
<feature type="transmembrane region" description="Helical" evidence="1">
    <location>
        <begin position="324"/>
        <end position="342"/>
    </location>
</feature>
<feature type="transmembrane region" description="Helical" evidence="1">
    <location>
        <begin position="48"/>
        <end position="66"/>
    </location>
</feature>
<evidence type="ECO:0000313" key="2">
    <source>
        <dbReference type="EMBL" id="CQR52674.1"/>
    </source>
</evidence>
<feature type="transmembrane region" description="Helical" evidence="1">
    <location>
        <begin position="144"/>
        <end position="165"/>
    </location>
</feature>
<name>A0A0D6JVZ6_9EURY</name>
<feature type="transmembrane region" description="Helical" evidence="1">
    <location>
        <begin position="395"/>
        <end position="413"/>
    </location>
</feature>
<proteinExistence type="predicted"/>
<feature type="transmembrane region" description="Helical" evidence="1">
    <location>
        <begin position="200"/>
        <end position="221"/>
    </location>
</feature>
<feature type="transmembrane region" description="Helical" evidence="1">
    <location>
        <begin position="499"/>
        <end position="519"/>
    </location>
</feature>
<feature type="transmembrane region" description="Helical" evidence="1">
    <location>
        <begin position="21"/>
        <end position="42"/>
    </location>
</feature>
<dbReference type="OrthoDB" id="292292at2157"/>
<protein>
    <recommendedName>
        <fullName evidence="4">DUF2206 domain-containing protein</fullName>
    </recommendedName>
</protein>
<keyword evidence="1" id="KW-0472">Membrane</keyword>
<keyword evidence="1" id="KW-1133">Transmembrane helix</keyword>
<keyword evidence="3" id="KW-1185">Reference proteome</keyword>
<dbReference type="InterPro" id="IPR018701">
    <property type="entry name" value="DUF2206_membrane"/>
</dbReference>
<dbReference type="AlphaFoldDB" id="A0A0D6JVZ6"/>
<evidence type="ECO:0008006" key="4">
    <source>
        <dbReference type="Google" id="ProtNLM"/>
    </source>
</evidence>
<feature type="transmembrane region" description="Helical" evidence="1">
    <location>
        <begin position="272"/>
        <end position="293"/>
    </location>
</feature>
<feature type="transmembrane region" description="Helical" evidence="1">
    <location>
        <begin position="111"/>
        <end position="132"/>
    </location>
</feature>
<gene>
    <name evidence="2" type="ORF">BN996_03254</name>
</gene>
<evidence type="ECO:0000256" key="1">
    <source>
        <dbReference type="SAM" id="Phobius"/>
    </source>
</evidence>
<feature type="transmembrane region" description="Helical" evidence="1">
    <location>
        <begin position="525"/>
        <end position="550"/>
    </location>
</feature>
<dbReference type="Pfam" id="PF09971">
    <property type="entry name" value="DUF2206"/>
    <property type="match status" value="1"/>
</dbReference>
<dbReference type="EMBL" id="CSTE01000004">
    <property type="protein sequence ID" value="CQR52674.1"/>
    <property type="molecule type" value="Genomic_DNA"/>
</dbReference>
<reference evidence="3" key="1">
    <citation type="submission" date="2015-03" db="EMBL/GenBank/DDBJ databases">
        <authorList>
            <person name="Urmite Genomes"/>
        </authorList>
    </citation>
    <scope>NUCLEOTIDE SEQUENCE [LARGE SCALE GENOMIC DNA]</scope>
    <source>
        <strain evidence="3">Arc-Hr</strain>
    </source>
</reference>
<accession>A0A0D6JVZ6</accession>
<feature type="transmembrane region" description="Helical" evidence="1">
    <location>
        <begin position="460"/>
        <end position="479"/>
    </location>
</feature>
<organism evidence="2 3">
    <name type="scientific">Haloferax massiliensis</name>
    <dbReference type="NCBI Taxonomy" id="1476858"/>
    <lineage>
        <taxon>Archaea</taxon>
        <taxon>Methanobacteriati</taxon>
        <taxon>Methanobacteriota</taxon>
        <taxon>Stenosarchaea group</taxon>
        <taxon>Halobacteria</taxon>
        <taxon>Halobacteriales</taxon>
        <taxon>Haloferacaceae</taxon>
        <taxon>Haloferax</taxon>
    </lineage>
</organism>
<dbReference type="RefSeq" id="WP_089780732.1">
    <property type="nucleotide sequence ID" value="NZ_CABLRR010000004.1"/>
</dbReference>
<feature type="transmembrane region" description="Helical" evidence="1">
    <location>
        <begin position="78"/>
        <end position="99"/>
    </location>
</feature>